<dbReference type="SUPFAM" id="SSF48150">
    <property type="entry name" value="DNA-glycosylase"/>
    <property type="match status" value="1"/>
</dbReference>
<dbReference type="InterPro" id="IPR004036">
    <property type="entry name" value="Endonuclease-III-like_CS2"/>
</dbReference>
<proteinExistence type="inferred from homology"/>
<dbReference type="OrthoDB" id="9802365at2"/>
<evidence type="ECO:0000313" key="17">
    <source>
        <dbReference type="Proteomes" id="UP000286976"/>
    </source>
</evidence>
<evidence type="ECO:0000256" key="5">
    <source>
        <dbReference type="ARBA" id="ARBA00022023"/>
    </source>
</evidence>
<evidence type="ECO:0000256" key="14">
    <source>
        <dbReference type="RuleBase" id="RU365096"/>
    </source>
</evidence>
<evidence type="ECO:0000313" key="16">
    <source>
        <dbReference type="EMBL" id="RUO39348.1"/>
    </source>
</evidence>
<dbReference type="InterPro" id="IPR003265">
    <property type="entry name" value="HhH-GPD_domain"/>
</dbReference>
<evidence type="ECO:0000256" key="12">
    <source>
        <dbReference type="ARBA" id="ARBA00023204"/>
    </source>
</evidence>
<dbReference type="GO" id="GO:0046872">
    <property type="term" value="F:metal ion binding"/>
    <property type="evidence" value="ECO:0007669"/>
    <property type="project" value="UniProtKB-UniRule"/>
</dbReference>
<keyword evidence="8 14" id="KW-0227">DNA damage</keyword>
<dbReference type="FunFam" id="1.10.340.30:FF:000002">
    <property type="entry name" value="Adenine DNA glycosylase"/>
    <property type="match status" value="1"/>
</dbReference>
<dbReference type="GO" id="GO:0000701">
    <property type="term" value="F:purine-specific mismatch base pair DNA N-glycosylase activity"/>
    <property type="evidence" value="ECO:0007669"/>
    <property type="project" value="UniProtKB-EC"/>
</dbReference>
<evidence type="ECO:0000256" key="4">
    <source>
        <dbReference type="ARBA" id="ARBA00012045"/>
    </source>
</evidence>
<dbReference type="GO" id="GO:0034039">
    <property type="term" value="F:8-oxo-7,8-dihydroguanine DNA N-glycosylase activity"/>
    <property type="evidence" value="ECO:0007669"/>
    <property type="project" value="TreeGrafter"/>
</dbReference>
<dbReference type="RefSeq" id="WP_126757848.1">
    <property type="nucleotide sequence ID" value="NZ_PIPQ01000006.1"/>
</dbReference>
<dbReference type="SUPFAM" id="SSF55811">
    <property type="entry name" value="Nudix"/>
    <property type="match status" value="1"/>
</dbReference>
<dbReference type="Pfam" id="PF00730">
    <property type="entry name" value="HhH-GPD"/>
    <property type="match status" value="1"/>
</dbReference>
<dbReference type="NCBIfam" id="TIGR01084">
    <property type="entry name" value="mutY"/>
    <property type="match status" value="1"/>
</dbReference>
<dbReference type="InterPro" id="IPR044298">
    <property type="entry name" value="MIG/MutY"/>
</dbReference>
<feature type="domain" description="HhH-GPD" evidence="15">
    <location>
        <begin position="39"/>
        <end position="190"/>
    </location>
</feature>
<keyword evidence="17" id="KW-1185">Reference proteome</keyword>
<evidence type="ECO:0000256" key="6">
    <source>
        <dbReference type="ARBA" id="ARBA00022485"/>
    </source>
</evidence>
<keyword evidence="7" id="KW-0479">Metal-binding</keyword>
<comment type="cofactor">
    <cofactor evidence="14">
        <name>[4Fe-4S] cluster</name>
        <dbReference type="ChEBI" id="CHEBI:49883"/>
    </cofactor>
    <text evidence="14">Binds 1 [4Fe-4S] cluster.</text>
</comment>
<gene>
    <name evidence="16" type="primary">mutY</name>
    <name evidence="16" type="ORF">CWE15_09485</name>
</gene>
<dbReference type="InterPro" id="IPR029119">
    <property type="entry name" value="MutY_C"/>
</dbReference>
<keyword evidence="6" id="KW-0004">4Fe-4S</keyword>
<dbReference type="InterPro" id="IPR000445">
    <property type="entry name" value="HhH_motif"/>
</dbReference>
<dbReference type="GO" id="GO:0051539">
    <property type="term" value="F:4 iron, 4 sulfur cluster binding"/>
    <property type="evidence" value="ECO:0007669"/>
    <property type="project" value="UniProtKB-UniRule"/>
</dbReference>
<dbReference type="SMART" id="SM00478">
    <property type="entry name" value="ENDO3c"/>
    <property type="match status" value="1"/>
</dbReference>
<dbReference type="EC" id="3.2.2.31" evidence="4 14"/>
<comment type="function">
    <text evidence="2">Adenine glycosylase active on G-A mispairs. MutY also corrects error-prone DNA synthesis past GO lesions which are due to the oxidatively damaged form of guanine: 7,8-dihydro-8-oxoguanine (8-oxo-dGTP).</text>
</comment>
<comment type="similarity">
    <text evidence="3 14">Belongs to the Nth/MutY family.</text>
</comment>
<evidence type="ECO:0000256" key="13">
    <source>
        <dbReference type="ARBA" id="ARBA00023295"/>
    </source>
</evidence>
<dbReference type="EMBL" id="PIPQ01000006">
    <property type="protein sequence ID" value="RUO39348.1"/>
    <property type="molecule type" value="Genomic_DNA"/>
</dbReference>
<dbReference type="Gene3D" id="1.10.1670.10">
    <property type="entry name" value="Helix-hairpin-Helix base-excision DNA repair enzymes (C-terminal)"/>
    <property type="match status" value="1"/>
</dbReference>
<accession>A0A432X045</accession>
<dbReference type="Pfam" id="PF00633">
    <property type="entry name" value="HHH"/>
    <property type="match status" value="1"/>
</dbReference>
<organism evidence="16 17">
    <name type="scientific">Aliidiomarina taiwanensis</name>
    <dbReference type="NCBI Taxonomy" id="946228"/>
    <lineage>
        <taxon>Bacteria</taxon>
        <taxon>Pseudomonadati</taxon>
        <taxon>Pseudomonadota</taxon>
        <taxon>Gammaproteobacteria</taxon>
        <taxon>Alteromonadales</taxon>
        <taxon>Idiomarinaceae</taxon>
        <taxon>Aliidiomarina</taxon>
    </lineage>
</organism>
<keyword evidence="11" id="KW-0411">Iron-sulfur</keyword>
<dbReference type="Gene3D" id="1.10.340.30">
    <property type="entry name" value="Hypothetical protein, domain 2"/>
    <property type="match status" value="1"/>
</dbReference>
<dbReference type="PANTHER" id="PTHR42944">
    <property type="entry name" value="ADENINE DNA GLYCOSYLASE"/>
    <property type="match status" value="1"/>
</dbReference>
<dbReference type="GO" id="GO:0006284">
    <property type="term" value="P:base-excision repair"/>
    <property type="evidence" value="ECO:0007669"/>
    <property type="project" value="UniProtKB-UniRule"/>
</dbReference>
<evidence type="ECO:0000256" key="9">
    <source>
        <dbReference type="ARBA" id="ARBA00022801"/>
    </source>
</evidence>
<name>A0A432X045_9GAMM</name>
<dbReference type="InterPro" id="IPR015797">
    <property type="entry name" value="NUDIX_hydrolase-like_dom_sf"/>
</dbReference>
<dbReference type="PANTHER" id="PTHR42944:SF1">
    <property type="entry name" value="ADENINE DNA GLYCOSYLASE"/>
    <property type="match status" value="1"/>
</dbReference>
<comment type="catalytic activity">
    <reaction evidence="1 14">
        <text>Hydrolyzes free adenine bases from 7,8-dihydro-8-oxoguanine:adenine mismatched double-stranded DNA, leaving an apurinic site.</text>
        <dbReference type="EC" id="3.2.2.31"/>
    </reaction>
</comment>
<dbReference type="Gene3D" id="3.90.79.10">
    <property type="entry name" value="Nucleoside Triphosphate Pyrophosphohydrolase"/>
    <property type="match status" value="1"/>
</dbReference>
<evidence type="ECO:0000256" key="8">
    <source>
        <dbReference type="ARBA" id="ARBA00022763"/>
    </source>
</evidence>
<dbReference type="GO" id="GO:0035485">
    <property type="term" value="F:adenine/guanine mispair binding"/>
    <property type="evidence" value="ECO:0007669"/>
    <property type="project" value="TreeGrafter"/>
</dbReference>
<keyword evidence="9" id="KW-0378">Hydrolase</keyword>
<dbReference type="Proteomes" id="UP000286976">
    <property type="component" value="Unassembled WGS sequence"/>
</dbReference>
<dbReference type="CDD" id="cd03431">
    <property type="entry name" value="NUDIX_DNA_Glycosylase_C-MutY"/>
    <property type="match status" value="1"/>
</dbReference>
<dbReference type="AlphaFoldDB" id="A0A432X045"/>
<keyword evidence="13 14" id="KW-0326">Glycosidase</keyword>
<evidence type="ECO:0000256" key="3">
    <source>
        <dbReference type="ARBA" id="ARBA00008343"/>
    </source>
</evidence>
<comment type="caution">
    <text evidence="16">The sequence shown here is derived from an EMBL/GenBank/DDBJ whole genome shotgun (WGS) entry which is preliminary data.</text>
</comment>
<dbReference type="InterPro" id="IPR023170">
    <property type="entry name" value="HhH_base_excis_C"/>
</dbReference>
<evidence type="ECO:0000256" key="11">
    <source>
        <dbReference type="ARBA" id="ARBA00023014"/>
    </source>
</evidence>
<dbReference type="GO" id="GO:0032357">
    <property type="term" value="F:oxidized purine DNA binding"/>
    <property type="evidence" value="ECO:0007669"/>
    <property type="project" value="TreeGrafter"/>
</dbReference>
<reference evidence="16 17" key="1">
    <citation type="journal article" date="2011" name="Front. Microbiol.">
        <title>Genomic signatures of strain selection and enhancement in Bacillus atrophaeus var. globigii, a historical biowarfare simulant.</title>
        <authorList>
            <person name="Gibbons H.S."/>
            <person name="Broomall S.M."/>
            <person name="McNew L.A."/>
            <person name="Daligault H."/>
            <person name="Chapman C."/>
            <person name="Bruce D."/>
            <person name="Karavis M."/>
            <person name="Krepps M."/>
            <person name="McGregor P.A."/>
            <person name="Hong C."/>
            <person name="Park K.H."/>
            <person name="Akmal A."/>
            <person name="Feldman A."/>
            <person name="Lin J.S."/>
            <person name="Chang W.E."/>
            <person name="Higgs B.W."/>
            <person name="Demirev P."/>
            <person name="Lindquist J."/>
            <person name="Liem A."/>
            <person name="Fochler E."/>
            <person name="Read T.D."/>
            <person name="Tapia R."/>
            <person name="Johnson S."/>
            <person name="Bishop-Lilly K.A."/>
            <person name="Detter C."/>
            <person name="Han C."/>
            <person name="Sozhamannan S."/>
            <person name="Rosenzweig C.N."/>
            <person name="Skowronski E.W."/>
        </authorList>
    </citation>
    <scope>NUCLEOTIDE SEQUENCE [LARGE SCALE GENOMIC DNA]</scope>
    <source>
        <strain evidence="16 17">AIT1</strain>
    </source>
</reference>
<evidence type="ECO:0000256" key="2">
    <source>
        <dbReference type="ARBA" id="ARBA00002933"/>
    </source>
</evidence>
<evidence type="ECO:0000256" key="10">
    <source>
        <dbReference type="ARBA" id="ARBA00023004"/>
    </source>
</evidence>
<dbReference type="InterPro" id="IPR011257">
    <property type="entry name" value="DNA_glycosylase"/>
</dbReference>
<evidence type="ECO:0000256" key="7">
    <source>
        <dbReference type="ARBA" id="ARBA00022723"/>
    </source>
</evidence>
<dbReference type="CDD" id="cd00056">
    <property type="entry name" value="ENDO3c"/>
    <property type="match status" value="1"/>
</dbReference>
<dbReference type="Pfam" id="PF14815">
    <property type="entry name" value="NUDIX_4"/>
    <property type="match status" value="1"/>
</dbReference>
<evidence type="ECO:0000259" key="15">
    <source>
        <dbReference type="SMART" id="SM00478"/>
    </source>
</evidence>
<evidence type="ECO:0000256" key="1">
    <source>
        <dbReference type="ARBA" id="ARBA00000843"/>
    </source>
</evidence>
<dbReference type="PROSITE" id="PS01155">
    <property type="entry name" value="ENDONUCLEASE_III_2"/>
    <property type="match status" value="1"/>
</dbReference>
<sequence>MQTKDFATTVLSWQKQHGRHDLPWQQPATPYRVLVSEIMLQQTQVTTVIPYFQRWMDTFPTLETLAQASEDEVMALWQGLGYYSRARNLRKAAQYLVQEFNGKFPNNLDELLSIPGVGPYTAGAIRSFAFNDYGPIVDGNVKRFFCRLFGIEGDTTRSAVNKQLWNKAADLTPSHNNRHFAQGLLDIGATLCTPANPDCARCPFRSQCFAYKHNMQKELPTPKAKKKVPVRKSHFLLQRSGHSIQLEKRPQPGIWAALWCLPELSEAPASAQLAAEFEHTFSHFKMRASIWSLSQSEQVAEEAPHNPQCWVEQADVADYGLPSPIKKVLPKLWEQD</sequence>
<protein>
    <recommendedName>
        <fullName evidence="5 14">Adenine DNA glycosylase</fullName>
        <ecNumber evidence="4 14">3.2.2.31</ecNumber>
    </recommendedName>
</protein>
<dbReference type="InterPro" id="IPR005760">
    <property type="entry name" value="A/G_AdeGlyc_MutY"/>
</dbReference>
<keyword evidence="12" id="KW-0234">DNA repair</keyword>
<dbReference type="GO" id="GO:0006298">
    <property type="term" value="P:mismatch repair"/>
    <property type="evidence" value="ECO:0007669"/>
    <property type="project" value="TreeGrafter"/>
</dbReference>
<keyword evidence="10 14" id="KW-0408">Iron</keyword>